<evidence type="ECO:0000256" key="4">
    <source>
        <dbReference type="ARBA" id="ARBA00022729"/>
    </source>
</evidence>
<comment type="subcellular location">
    <subcellularLocation>
        <location evidence="1">Membrane</location>
        <topology evidence="1">Single-pass type I membrane protein</topology>
    </subcellularLocation>
</comment>
<dbReference type="Gramene" id="CDY65029">
    <property type="protein sequence ID" value="CDY65029"/>
    <property type="gene ID" value="GSBRNA2T00044043001"/>
</dbReference>
<keyword evidence="4 11" id="KW-0732">Signal</keyword>
<dbReference type="GO" id="GO:0016020">
    <property type="term" value="C:membrane"/>
    <property type="evidence" value="ECO:0007669"/>
    <property type="project" value="UniProtKB-SubCell"/>
</dbReference>
<evidence type="ECO:0000259" key="13">
    <source>
        <dbReference type="Pfam" id="PF14380"/>
    </source>
</evidence>
<feature type="transmembrane region" description="Helical" evidence="10">
    <location>
        <begin position="329"/>
        <end position="354"/>
    </location>
</feature>
<reference evidence="14 15" key="1">
    <citation type="journal article" date="2014" name="Science">
        <title>Plant genetics. Early allopolyploid evolution in the post-Neolithic Brassica napus oilseed genome.</title>
        <authorList>
            <person name="Chalhoub B."/>
            <person name="Denoeud F."/>
            <person name="Liu S."/>
            <person name="Parkin I.A."/>
            <person name="Tang H."/>
            <person name="Wang X."/>
            <person name="Chiquet J."/>
            <person name="Belcram H."/>
            <person name="Tong C."/>
            <person name="Samans B."/>
            <person name="Correa M."/>
            <person name="Da Silva C."/>
            <person name="Just J."/>
            <person name="Falentin C."/>
            <person name="Koh C.S."/>
            <person name="Le Clainche I."/>
            <person name="Bernard M."/>
            <person name="Bento P."/>
            <person name="Noel B."/>
            <person name="Labadie K."/>
            <person name="Alberti A."/>
            <person name="Charles M."/>
            <person name="Arnaud D."/>
            <person name="Guo H."/>
            <person name="Daviaud C."/>
            <person name="Alamery S."/>
            <person name="Jabbari K."/>
            <person name="Zhao M."/>
            <person name="Edger P.P."/>
            <person name="Chelaifa H."/>
            <person name="Tack D."/>
            <person name="Lassalle G."/>
            <person name="Mestiri I."/>
            <person name="Schnel N."/>
            <person name="Le Paslier M.C."/>
            <person name="Fan G."/>
            <person name="Renault V."/>
            <person name="Bayer P.E."/>
            <person name="Golicz A.A."/>
            <person name="Manoli S."/>
            <person name="Lee T.H."/>
            <person name="Thi V.H."/>
            <person name="Chalabi S."/>
            <person name="Hu Q."/>
            <person name="Fan C."/>
            <person name="Tollenaere R."/>
            <person name="Lu Y."/>
            <person name="Battail C."/>
            <person name="Shen J."/>
            <person name="Sidebottom C.H."/>
            <person name="Wang X."/>
            <person name="Canaguier A."/>
            <person name="Chauveau A."/>
            <person name="Berard A."/>
            <person name="Deniot G."/>
            <person name="Guan M."/>
            <person name="Liu Z."/>
            <person name="Sun F."/>
            <person name="Lim Y.P."/>
            <person name="Lyons E."/>
            <person name="Town C.D."/>
            <person name="Bancroft I."/>
            <person name="Wang X."/>
            <person name="Meng J."/>
            <person name="Ma J."/>
            <person name="Pires J.C."/>
            <person name="King G.J."/>
            <person name="Brunel D."/>
            <person name="Delourme R."/>
            <person name="Renard M."/>
            <person name="Aury J.M."/>
            <person name="Adams K.L."/>
            <person name="Batley J."/>
            <person name="Snowdon R.J."/>
            <person name="Tost J."/>
            <person name="Edwards D."/>
            <person name="Zhou Y."/>
            <person name="Hua W."/>
            <person name="Sharpe A.G."/>
            <person name="Paterson A.H."/>
            <person name="Guan C."/>
            <person name="Wincker P."/>
        </authorList>
    </citation>
    <scope>NUCLEOTIDE SEQUENCE [LARGE SCALE GENOMIC DNA]</scope>
    <source>
        <strain evidence="15">cv. Darmor-bzh</strain>
    </source>
</reference>
<comment type="catalytic activity">
    <reaction evidence="8">
        <text>L-threonyl-[protein] + ATP = O-phospho-L-threonyl-[protein] + ADP + H(+)</text>
        <dbReference type="Rhea" id="RHEA:46608"/>
        <dbReference type="Rhea" id="RHEA-COMP:11060"/>
        <dbReference type="Rhea" id="RHEA-COMP:11605"/>
        <dbReference type="ChEBI" id="CHEBI:15378"/>
        <dbReference type="ChEBI" id="CHEBI:30013"/>
        <dbReference type="ChEBI" id="CHEBI:30616"/>
        <dbReference type="ChEBI" id="CHEBI:61977"/>
        <dbReference type="ChEBI" id="CHEBI:456216"/>
        <dbReference type="EC" id="2.7.11.1"/>
    </reaction>
</comment>
<keyword evidence="15" id="KW-1185">Reference proteome</keyword>
<dbReference type="GO" id="GO:0004674">
    <property type="term" value="F:protein serine/threonine kinase activity"/>
    <property type="evidence" value="ECO:0007669"/>
    <property type="project" value="UniProtKB-KW"/>
</dbReference>
<keyword evidence="7" id="KW-0325">Glycoprotein</keyword>
<evidence type="ECO:0000256" key="7">
    <source>
        <dbReference type="ARBA" id="ARBA00023180"/>
    </source>
</evidence>
<organism evidence="14 15">
    <name type="scientific">Brassica napus</name>
    <name type="common">Rape</name>
    <dbReference type="NCBI Taxonomy" id="3708"/>
    <lineage>
        <taxon>Eukaryota</taxon>
        <taxon>Viridiplantae</taxon>
        <taxon>Streptophyta</taxon>
        <taxon>Embryophyta</taxon>
        <taxon>Tracheophyta</taxon>
        <taxon>Spermatophyta</taxon>
        <taxon>Magnoliopsida</taxon>
        <taxon>eudicotyledons</taxon>
        <taxon>Gunneridae</taxon>
        <taxon>Pentapetalae</taxon>
        <taxon>rosids</taxon>
        <taxon>malvids</taxon>
        <taxon>Brassicales</taxon>
        <taxon>Brassicaceae</taxon>
        <taxon>Brassiceae</taxon>
        <taxon>Brassica</taxon>
    </lineage>
</organism>
<accession>A0A078JEC2</accession>
<evidence type="ECO:0000256" key="1">
    <source>
        <dbReference type="ARBA" id="ARBA00004479"/>
    </source>
</evidence>
<evidence type="ECO:0000256" key="2">
    <source>
        <dbReference type="ARBA" id="ARBA00012513"/>
    </source>
</evidence>
<gene>
    <name evidence="14" type="primary">BnaC05g50060D</name>
    <name evidence="14" type="ORF">GSBRNA2T00044043001</name>
</gene>
<dbReference type="EMBL" id="LK034631">
    <property type="protein sequence ID" value="CDY65029.1"/>
    <property type="molecule type" value="Genomic_DNA"/>
</dbReference>
<keyword evidence="6 10" id="KW-0472">Membrane</keyword>
<dbReference type="OMA" id="HCANATH"/>
<dbReference type="STRING" id="3708.A0A078JEC2"/>
<dbReference type="InterPro" id="IPR032872">
    <property type="entry name" value="WAK_assoc_C"/>
</dbReference>
<dbReference type="PANTHER" id="PTHR33138:SF76">
    <property type="entry name" value="WALL-ASSOCIATED RECEPTOR KINASE CARBOXY-TERMINAL PROTEIN"/>
    <property type="match status" value="1"/>
</dbReference>
<protein>
    <recommendedName>
        <fullName evidence="2">non-specific serine/threonine protein kinase</fullName>
        <ecNumber evidence="2">2.7.11.1</ecNumber>
    </recommendedName>
</protein>
<feature type="domain" description="Wall-associated receptor kinase C-terminal" evidence="13">
    <location>
        <begin position="162"/>
        <end position="243"/>
    </location>
</feature>
<feature type="domain" description="Wall-associated receptor kinase galacturonan-binding" evidence="12">
    <location>
        <begin position="37"/>
        <end position="103"/>
    </location>
</feature>
<comment type="catalytic activity">
    <reaction evidence="9">
        <text>L-seryl-[protein] + ATP = O-phospho-L-seryl-[protein] + ADP + H(+)</text>
        <dbReference type="Rhea" id="RHEA:17989"/>
        <dbReference type="Rhea" id="RHEA-COMP:9863"/>
        <dbReference type="Rhea" id="RHEA-COMP:11604"/>
        <dbReference type="ChEBI" id="CHEBI:15378"/>
        <dbReference type="ChEBI" id="CHEBI:29999"/>
        <dbReference type="ChEBI" id="CHEBI:30616"/>
        <dbReference type="ChEBI" id="CHEBI:83421"/>
        <dbReference type="ChEBI" id="CHEBI:456216"/>
        <dbReference type="EC" id="2.7.11.1"/>
    </reaction>
</comment>
<dbReference type="EC" id="2.7.11.1" evidence="2"/>
<evidence type="ECO:0000256" key="5">
    <source>
        <dbReference type="ARBA" id="ARBA00022989"/>
    </source>
</evidence>
<keyword evidence="5 10" id="KW-1133">Transmembrane helix</keyword>
<evidence type="ECO:0000256" key="8">
    <source>
        <dbReference type="ARBA" id="ARBA00047899"/>
    </source>
</evidence>
<dbReference type="Pfam" id="PF13947">
    <property type="entry name" value="GUB_WAK_bind"/>
    <property type="match status" value="1"/>
</dbReference>
<feature type="chain" id="PRO_5001739434" description="non-specific serine/threonine protein kinase" evidence="11">
    <location>
        <begin position="17"/>
        <end position="356"/>
    </location>
</feature>
<dbReference type="GO" id="GO:0030247">
    <property type="term" value="F:polysaccharide binding"/>
    <property type="evidence" value="ECO:0007669"/>
    <property type="project" value="InterPro"/>
</dbReference>
<evidence type="ECO:0000256" key="3">
    <source>
        <dbReference type="ARBA" id="ARBA00022692"/>
    </source>
</evidence>
<feature type="signal peptide" evidence="11">
    <location>
        <begin position="1"/>
        <end position="16"/>
    </location>
</feature>
<dbReference type="PaxDb" id="3708-A0A078JEC2"/>
<dbReference type="AlphaFoldDB" id="A0A078JEC2"/>
<dbReference type="InterPro" id="IPR025287">
    <property type="entry name" value="WAK_GUB"/>
</dbReference>
<evidence type="ECO:0000256" key="6">
    <source>
        <dbReference type="ARBA" id="ARBA00023136"/>
    </source>
</evidence>
<dbReference type="PANTHER" id="PTHR33138">
    <property type="entry name" value="OS01G0690200 PROTEIN"/>
    <property type="match status" value="1"/>
</dbReference>
<evidence type="ECO:0000313" key="14">
    <source>
        <dbReference type="EMBL" id="CDY65029.1"/>
    </source>
</evidence>
<evidence type="ECO:0000256" key="11">
    <source>
        <dbReference type="SAM" id="SignalP"/>
    </source>
</evidence>
<proteinExistence type="predicted"/>
<evidence type="ECO:0000256" key="9">
    <source>
        <dbReference type="ARBA" id="ARBA00048679"/>
    </source>
</evidence>
<name>A0A078JEC2_BRANA</name>
<sequence length="356" mass="39715">MSISLHLLTFFLFSVASFLSCFSADRQYEECRLPLRCGYGSSVFRNNITYPFWGQEIGRPKFCGRKGFRLACKDDQNLSIEIKNLTFRIVSANLDDKIITVADESWFEGRCPKMLDFKGDDQFSLSPNTETIDLFDCSSGDSAQALSTITCRESNTGLSTYHFFGSSNYYAHNCRNVGEIPMLASAKNALLQYSVSNLTLALEEGFELRYTIDDRFCESCFSSKGICGSESESGDFRCLCSDKLHDRSCNDHKATQTFSLDPSLKPVSPNHVAKVPRSPFRSTYHASKNPFAAILVSNSPVTMSKSFLFSGSPGRSTSSRTYLTRISRYMWSTQGCLVIHVLALCIILPSIGLLSQ</sequence>
<dbReference type="Pfam" id="PF14380">
    <property type="entry name" value="WAK_assoc"/>
    <property type="match status" value="1"/>
</dbReference>
<evidence type="ECO:0000259" key="12">
    <source>
        <dbReference type="Pfam" id="PF13947"/>
    </source>
</evidence>
<evidence type="ECO:0000256" key="10">
    <source>
        <dbReference type="SAM" id="Phobius"/>
    </source>
</evidence>
<evidence type="ECO:0000313" key="15">
    <source>
        <dbReference type="Proteomes" id="UP000028999"/>
    </source>
</evidence>
<dbReference type="Proteomes" id="UP000028999">
    <property type="component" value="Unassembled WGS sequence"/>
</dbReference>
<keyword evidence="3 10" id="KW-0812">Transmembrane</keyword>